<dbReference type="Pfam" id="PF02518">
    <property type="entry name" value="HATPase_c"/>
    <property type="match status" value="1"/>
</dbReference>
<dbReference type="InterPro" id="IPR003594">
    <property type="entry name" value="HATPase_dom"/>
</dbReference>
<evidence type="ECO:0000256" key="7">
    <source>
        <dbReference type="ARBA" id="ARBA00022777"/>
    </source>
</evidence>
<dbReference type="EC" id="2.7.13.3" evidence="3"/>
<evidence type="ECO:0000256" key="4">
    <source>
        <dbReference type="ARBA" id="ARBA00022553"/>
    </source>
</evidence>
<evidence type="ECO:0000256" key="3">
    <source>
        <dbReference type="ARBA" id="ARBA00012438"/>
    </source>
</evidence>
<dbReference type="PANTHER" id="PTHR45436:SF5">
    <property type="entry name" value="SENSOR HISTIDINE KINASE TRCS"/>
    <property type="match status" value="1"/>
</dbReference>
<dbReference type="GO" id="GO:0016301">
    <property type="term" value="F:kinase activity"/>
    <property type="evidence" value="ECO:0007669"/>
    <property type="project" value="UniProtKB-KW"/>
</dbReference>
<accession>A0ABR7WHT0</accession>
<evidence type="ECO:0000256" key="9">
    <source>
        <dbReference type="ARBA" id="ARBA00023012"/>
    </source>
</evidence>
<evidence type="ECO:0000256" key="1">
    <source>
        <dbReference type="ARBA" id="ARBA00000085"/>
    </source>
</evidence>
<sequence>MHTEGHQIVANTRKGLPHVIRRRGGVRVQSTIIAAVVVTLALSVGGMAMLFMLHRANNEAMYRSTGRQAYQIAAAIERNGIPGVDADDLAPGAGVDVIQVIDASGRVVRSSPGAPSGPIIDVDQAPHTYRYFDNIGISGFAGEFCATAVGAEHDNAYYTVLALDRATGVRHSEWVTGIILAAEIPLLVVVAAGAVYLLVGRSLRPVSRITKRVNEITATALGQRVPVPSADDEISTLATTMNDMLSRLENARDAQLRFVADASHELRSPLTTIVGILDLADDTDSAVDLPTVRTILLPEAKRMQVMVDDLLMLARADENGLTLNLDEIDLDDVVAAEVGRVRSLGSARIRLHVKPIRMIGDSDKITRALRNVIDNAVRHARSTVSVSMRIDGDDAVVTVADDGSGIPVRDRDVVFQRFARLDVDRRNQFGAGLGLAIVREIARAHGGSASVGESDTGGAAVTITLPLSVSVPVGHDSTPPVLTTGEPTDEEISPDPQTSQSR</sequence>
<dbReference type="InterPro" id="IPR003661">
    <property type="entry name" value="HisK_dim/P_dom"/>
</dbReference>
<keyword evidence="16" id="KW-1185">Reference proteome</keyword>
<dbReference type="EMBL" id="JACWMS010000003">
    <property type="protein sequence ID" value="MBD1321327.1"/>
    <property type="molecule type" value="Genomic_DNA"/>
</dbReference>
<keyword evidence="6 12" id="KW-0812">Transmembrane</keyword>
<dbReference type="SMART" id="SM00387">
    <property type="entry name" value="HATPase_c"/>
    <property type="match status" value="1"/>
</dbReference>
<dbReference type="InterPro" id="IPR003660">
    <property type="entry name" value="HAMP_dom"/>
</dbReference>
<dbReference type="PRINTS" id="PR00344">
    <property type="entry name" value="BCTRLSENSOR"/>
</dbReference>
<evidence type="ECO:0000313" key="15">
    <source>
        <dbReference type="EMBL" id="MBD1321327.1"/>
    </source>
</evidence>
<dbReference type="Pfam" id="PF00672">
    <property type="entry name" value="HAMP"/>
    <property type="match status" value="1"/>
</dbReference>
<dbReference type="InterPro" id="IPR036097">
    <property type="entry name" value="HisK_dim/P_sf"/>
</dbReference>
<dbReference type="InterPro" id="IPR036890">
    <property type="entry name" value="HATPase_C_sf"/>
</dbReference>
<dbReference type="CDD" id="cd06225">
    <property type="entry name" value="HAMP"/>
    <property type="match status" value="1"/>
</dbReference>
<organism evidence="15 16">
    <name type="scientific">Gordonia hankookensis</name>
    <dbReference type="NCBI Taxonomy" id="589403"/>
    <lineage>
        <taxon>Bacteria</taxon>
        <taxon>Bacillati</taxon>
        <taxon>Actinomycetota</taxon>
        <taxon>Actinomycetes</taxon>
        <taxon>Mycobacteriales</taxon>
        <taxon>Gordoniaceae</taxon>
        <taxon>Gordonia</taxon>
    </lineage>
</organism>
<keyword evidence="7 15" id="KW-0418">Kinase</keyword>
<dbReference type="Gene3D" id="3.30.565.10">
    <property type="entry name" value="Histidine kinase-like ATPase, C-terminal domain"/>
    <property type="match status" value="1"/>
</dbReference>
<evidence type="ECO:0000256" key="8">
    <source>
        <dbReference type="ARBA" id="ARBA00022989"/>
    </source>
</evidence>
<reference evidence="15 16" key="1">
    <citation type="submission" date="2020-09" db="EMBL/GenBank/DDBJ databases">
        <title>Novel species in genus Gordonia.</title>
        <authorList>
            <person name="Zhang G."/>
        </authorList>
    </citation>
    <scope>NUCLEOTIDE SEQUENCE [LARGE SCALE GENOMIC DNA]</scope>
    <source>
        <strain evidence="15 16">ON-33</strain>
    </source>
</reference>
<dbReference type="CDD" id="cd00082">
    <property type="entry name" value="HisKA"/>
    <property type="match status" value="1"/>
</dbReference>
<proteinExistence type="predicted"/>
<dbReference type="PROSITE" id="PS50109">
    <property type="entry name" value="HIS_KIN"/>
    <property type="match status" value="1"/>
</dbReference>
<evidence type="ECO:0000313" key="16">
    <source>
        <dbReference type="Proteomes" id="UP000602395"/>
    </source>
</evidence>
<keyword evidence="8 12" id="KW-1133">Transmembrane helix</keyword>
<feature type="region of interest" description="Disordered" evidence="11">
    <location>
        <begin position="471"/>
        <end position="502"/>
    </location>
</feature>
<dbReference type="PANTHER" id="PTHR45436">
    <property type="entry name" value="SENSOR HISTIDINE KINASE YKOH"/>
    <property type="match status" value="1"/>
</dbReference>
<feature type="transmembrane region" description="Helical" evidence="12">
    <location>
        <begin position="32"/>
        <end position="53"/>
    </location>
</feature>
<feature type="domain" description="Histidine kinase" evidence="13">
    <location>
        <begin position="261"/>
        <end position="469"/>
    </location>
</feature>
<comment type="caution">
    <text evidence="15">The sequence shown here is derived from an EMBL/GenBank/DDBJ whole genome shotgun (WGS) entry which is preliminary data.</text>
</comment>
<gene>
    <name evidence="15" type="ORF">IDF66_17205</name>
</gene>
<dbReference type="SMART" id="SM00388">
    <property type="entry name" value="HisKA"/>
    <property type="match status" value="1"/>
</dbReference>
<evidence type="ECO:0000259" key="14">
    <source>
        <dbReference type="PROSITE" id="PS50885"/>
    </source>
</evidence>
<feature type="transmembrane region" description="Helical" evidence="12">
    <location>
        <begin position="174"/>
        <end position="199"/>
    </location>
</feature>
<dbReference type="PROSITE" id="PS50885">
    <property type="entry name" value="HAMP"/>
    <property type="match status" value="1"/>
</dbReference>
<dbReference type="Pfam" id="PF00512">
    <property type="entry name" value="HisKA"/>
    <property type="match status" value="1"/>
</dbReference>
<dbReference type="Gene3D" id="6.10.340.10">
    <property type="match status" value="1"/>
</dbReference>
<evidence type="ECO:0000256" key="12">
    <source>
        <dbReference type="SAM" id="Phobius"/>
    </source>
</evidence>
<comment type="subcellular location">
    <subcellularLocation>
        <location evidence="2">Cell membrane</location>
    </subcellularLocation>
</comment>
<dbReference type="Proteomes" id="UP000602395">
    <property type="component" value="Unassembled WGS sequence"/>
</dbReference>
<comment type="catalytic activity">
    <reaction evidence="1">
        <text>ATP + protein L-histidine = ADP + protein N-phospho-L-histidine.</text>
        <dbReference type="EC" id="2.7.13.3"/>
    </reaction>
</comment>
<dbReference type="SUPFAM" id="SSF158472">
    <property type="entry name" value="HAMP domain-like"/>
    <property type="match status" value="1"/>
</dbReference>
<keyword evidence="4" id="KW-0597">Phosphoprotein</keyword>
<evidence type="ECO:0000256" key="2">
    <source>
        <dbReference type="ARBA" id="ARBA00004236"/>
    </source>
</evidence>
<dbReference type="SMART" id="SM00304">
    <property type="entry name" value="HAMP"/>
    <property type="match status" value="1"/>
</dbReference>
<keyword evidence="5" id="KW-0808">Transferase</keyword>
<dbReference type="InterPro" id="IPR005467">
    <property type="entry name" value="His_kinase_dom"/>
</dbReference>
<protein>
    <recommendedName>
        <fullName evidence="3">histidine kinase</fullName>
        <ecNumber evidence="3">2.7.13.3</ecNumber>
    </recommendedName>
</protein>
<evidence type="ECO:0000256" key="10">
    <source>
        <dbReference type="ARBA" id="ARBA00023136"/>
    </source>
</evidence>
<evidence type="ECO:0000256" key="6">
    <source>
        <dbReference type="ARBA" id="ARBA00022692"/>
    </source>
</evidence>
<name>A0ABR7WHT0_9ACTN</name>
<dbReference type="InterPro" id="IPR050428">
    <property type="entry name" value="TCS_sensor_his_kinase"/>
</dbReference>
<dbReference type="Gene3D" id="1.10.287.130">
    <property type="match status" value="1"/>
</dbReference>
<dbReference type="SUPFAM" id="SSF55874">
    <property type="entry name" value="ATPase domain of HSP90 chaperone/DNA topoisomerase II/histidine kinase"/>
    <property type="match status" value="1"/>
</dbReference>
<keyword evidence="10 12" id="KW-0472">Membrane</keyword>
<feature type="domain" description="HAMP" evidence="14">
    <location>
        <begin position="200"/>
        <end position="253"/>
    </location>
</feature>
<evidence type="ECO:0000259" key="13">
    <source>
        <dbReference type="PROSITE" id="PS50109"/>
    </source>
</evidence>
<dbReference type="SUPFAM" id="SSF47384">
    <property type="entry name" value="Homodimeric domain of signal transducing histidine kinase"/>
    <property type="match status" value="1"/>
</dbReference>
<evidence type="ECO:0000256" key="5">
    <source>
        <dbReference type="ARBA" id="ARBA00022679"/>
    </source>
</evidence>
<dbReference type="InterPro" id="IPR004358">
    <property type="entry name" value="Sig_transdc_His_kin-like_C"/>
</dbReference>
<keyword evidence="9" id="KW-0902">Two-component regulatory system</keyword>
<evidence type="ECO:0000256" key="11">
    <source>
        <dbReference type="SAM" id="MobiDB-lite"/>
    </source>
</evidence>